<evidence type="ECO:0000313" key="6">
    <source>
        <dbReference type="EMBL" id="KAG0262921.1"/>
    </source>
</evidence>
<evidence type="ECO:0000256" key="3">
    <source>
        <dbReference type="PROSITE-ProRule" id="PRU00781"/>
    </source>
</evidence>
<feature type="compositionally biased region" description="Basic and acidic residues" evidence="4">
    <location>
        <begin position="135"/>
        <end position="153"/>
    </location>
</feature>
<feature type="compositionally biased region" description="Basic residues" evidence="4">
    <location>
        <begin position="1782"/>
        <end position="1796"/>
    </location>
</feature>
<name>A0A9P6QAJ5_9FUNG</name>
<dbReference type="PANTHER" id="PTHR45748:SF7">
    <property type="entry name" value="1-PHOSPHATIDYLINOSITOL 3-PHOSPHATE 5-KINASE-RELATED"/>
    <property type="match status" value="1"/>
</dbReference>
<dbReference type="PANTHER" id="PTHR45748">
    <property type="entry name" value="1-PHOSPHATIDYLINOSITOL 3-PHOSPHATE 5-KINASE-RELATED"/>
    <property type="match status" value="1"/>
</dbReference>
<feature type="region of interest" description="Disordered" evidence="4">
    <location>
        <begin position="1084"/>
        <end position="1164"/>
    </location>
</feature>
<dbReference type="Gene3D" id="3.30.810.10">
    <property type="entry name" value="2-Layer Sandwich"/>
    <property type="match status" value="1"/>
</dbReference>
<dbReference type="CDD" id="cd17300">
    <property type="entry name" value="PIPKc_PIKfyve"/>
    <property type="match status" value="1"/>
</dbReference>
<feature type="region of interest" description="Disordered" evidence="4">
    <location>
        <begin position="1745"/>
        <end position="1812"/>
    </location>
</feature>
<keyword evidence="1 3" id="KW-0547">Nucleotide-binding</keyword>
<dbReference type="OrthoDB" id="158357at2759"/>
<feature type="compositionally biased region" description="Low complexity" evidence="4">
    <location>
        <begin position="456"/>
        <end position="465"/>
    </location>
</feature>
<feature type="region of interest" description="Disordered" evidence="4">
    <location>
        <begin position="452"/>
        <end position="509"/>
    </location>
</feature>
<evidence type="ECO:0000256" key="4">
    <source>
        <dbReference type="SAM" id="MobiDB-lite"/>
    </source>
</evidence>
<feature type="region of interest" description="Disordered" evidence="4">
    <location>
        <begin position="257"/>
        <end position="289"/>
    </location>
</feature>
<keyword evidence="2 3" id="KW-0067">ATP-binding</keyword>
<feature type="compositionally biased region" description="Gly residues" evidence="4">
    <location>
        <begin position="1601"/>
        <end position="1619"/>
    </location>
</feature>
<keyword evidence="3" id="KW-0418">Kinase</keyword>
<dbReference type="GO" id="GO:0000329">
    <property type="term" value="C:fungal-type vacuole membrane"/>
    <property type="evidence" value="ECO:0007669"/>
    <property type="project" value="TreeGrafter"/>
</dbReference>
<feature type="region of interest" description="Disordered" evidence="4">
    <location>
        <begin position="1594"/>
        <end position="1619"/>
    </location>
</feature>
<protein>
    <recommendedName>
        <fullName evidence="5">PIPK domain-containing protein</fullName>
    </recommendedName>
</protein>
<keyword evidence="3" id="KW-0808">Transferase</keyword>
<evidence type="ECO:0000259" key="5">
    <source>
        <dbReference type="PROSITE" id="PS51455"/>
    </source>
</evidence>
<comment type="caution">
    <text evidence="6">The sequence shown here is derived from an EMBL/GenBank/DDBJ whole genome shotgun (WGS) entry which is preliminary data.</text>
</comment>
<accession>A0A9P6QAJ5</accession>
<feature type="region of interest" description="Disordered" evidence="4">
    <location>
        <begin position="1288"/>
        <end position="1345"/>
    </location>
</feature>
<evidence type="ECO:0000256" key="1">
    <source>
        <dbReference type="ARBA" id="ARBA00022741"/>
    </source>
</evidence>
<dbReference type="SMART" id="SM00330">
    <property type="entry name" value="PIPKc"/>
    <property type="match status" value="1"/>
</dbReference>
<gene>
    <name evidence="6" type="ORF">DFQ27_002042</name>
</gene>
<dbReference type="InterPro" id="IPR027483">
    <property type="entry name" value="PInositol-4-P-4/5-kinase_C_sf"/>
</dbReference>
<reference evidence="6" key="1">
    <citation type="journal article" date="2020" name="Fungal Divers.">
        <title>Resolving the Mortierellaceae phylogeny through synthesis of multi-gene phylogenetics and phylogenomics.</title>
        <authorList>
            <person name="Vandepol N."/>
            <person name="Liber J."/>
            <person name="Desiro A."/>
            <person name="Na H."/>
            <person name="Kennedy M."/>
            <person name="Barry K."/>
            <person name="Grigoriev I.V."/>
            <person name="Miller A.N."/>
            <person name="O'Donnell K."/>
            <person name="Stajich J.E."/>
            <person name="Bonito G."/>
        </authorList>
    </citation>
    <scope>NUCLEOTIDE SEQUENCE</scope>
    <source>
        <strain evidence="6">BC1065</strain>
    </source>
</reference>
<dbReference type="SUPFAM" id="SSF56104">
    <property type="entry name" value="SAICAR synthase-like"/>
    <property type="match status" value="1"/>
</dbReference>
<feature type="compositionally biased region" description="Low complexity" evidence="4">
    <location>
        <begin position="484"/>
        <end position="509"/>
    </location>
</feature>
<feature type="compositionally biased region" description="Polar residues" evidence="4">
    <location>
        <begin position="1396"/>
        <end position="1408"/>
    </location>
</feature>
<feature type="region of interest" description="Disordered" evidence="4">
    <location>
        <begin position="322"/>
        <end position="361"/>
    </location>
</feature>
<dbReference type="Proteomes" id="UP000807716">
    <property type="component" value="Unassembled WGS sequence"/>
</dbReference>
<feature type="compositionally biased region" description="Low complexity" evidence="4">
    <location>
        <begin position="1303"/>
        <end position="1333"/>
    </location>
</feature>
<feature type="compositionally biased region" description="Low complexity" evidence="4">
    <location>
        <begin position="331"/>
        <end position="346"/>
    </location>
</feature>
<feature type="region of interest" description="Disordered" evidence="4">
    <location>
        <begin position="135"/>
        <end position="156"/>
    </location>
</feature>
<feature type="compositionally biased region" description="Gly residues" evidence="4">
    <location>
        <begin position="347"/>
        <end position="360"/>
    </location>
</feature>
<dbReference type="InterPro" id="IPR002498">
    <property type="entry name" value="PInositol-4-P-4/5-kinase_core"/>
</dbReference>
<dbReference type="InterPro" id="IPR044769">
    <property type="entry name" value="PIKfyve_PIPKc"/>
</dbReference>
<dbReference type="GO" id="GO:0046854">
    <property type="term" value="P:phosphatidylinositol phosphate biosynthetic process"/>
    <property type="evidence" value="ECO:0007669"/>
    <property type="project" value="TreeGrafter"/>
</dbReference>
<feature type="compositionally biased region" description="Low complexity" evidence="4">
    <location>
        <begin position="266"/>
        <end position="278"/>
    </location>
</feature>
<feature type="domain" description="PIPK" evidence="5">
    <location>
        <begin position="1387"/>
        <end position="1734"/>
    </location>
</feature>
<dbReference type="PROSITE" id="PS51455">
    <property type="entry name" value="PIPK"/>
    <property type="match status" value="1"/>
</dbReference>
<dbReference type="GO" id="GO:0010008">
    <property type="term" value="C:endosome membrane"/>
    <property type="evidence" value="ECO:0007669"/>
    <property type="project" value="TreeGrafter"/>
</dbReference>
<evidence type="ECO:0000256" key="2">
    <source>
        <dbReference type="ARBA" id="ARBA00022840"/>
    </source>
</evidence>
<feature type="region of interest" description="Disordered" evidence="4">
    <location>
        <begin position="1378"/>
        <end position="1435"/>
    </location>
</feature>
<feature type="compositionally biased region" description="Polar residues" evidence="4">
    <location>
        <begin position="1114"/>
        <end position="1149"/>
    </location>
</feature>
<proteinExistence type="predicted"/>
<evidence type="ECO:0000313" key="7">
    <source>
        <dbReference type="Proteomes" id="UP000807716"/>
    </source>
</evidence>
<dbReference type="Pfam" id="PF01504">
    <property type="entry name" value="PIP5K"/>
    <property type="match status" value="1"/>
</dbReference>
<feature type="compositionally biased region" description="Low complexity" evidence="4">
    <location>
        <begin position="1745"/>
        <end position="1760"/>
    </location>
</feature>
<keyword evidence="7" id="KW-1185">Reference proteome</keyword>
<dbReference type="GO" id="GO:0000285">
    <property type="term" value="F:1-phosphatidylinositol-3-phosphate 5-kinase activity"/>
    <property type="evidence" value="ECO:0007669"/>
    <property type="project" value="InterPro"/>
</dbReference>
<dbReference type="InterPro" id="IPR027484">
    <property type="entry name" value="PInositol-4-P-5-kinase_N"/>
</dbReference>
<dbReference type="GO" id="GO:0005524">
    <property type="term" value="F:ATP binding"/>
    <property type="evidence" value="ECO:0007669"/>
    <property type="project" value="UniProtKB-UniRule"/>
</dbReference>
<sequence length="1899" mass="205882">MEPATRRVPLTKLDARSINHLRAIARQSIASSCLEPEILWLRLFMDVVDKIAANAAEAWLQVEGAHEVYRAALADYEQRQREALENEKELPVPKSALETGIIGTVMALAVLPSWRTTTTTTAAVATTTATTIETKTTDTDAADGEKNQQEKSLDSPPLKPWFRYDLMLNKHTSTTSSQDCTFSPGKFEGDSILREEITVMEQYRKPKKDGPPVTRLGGTVTLTASAVDMYKIECILGLLVFALCHLQLEANLLRDHQSTRPDPSVLQTTTTLTGAQTAPVDKEDKHGTATSKRASIGSFLSWISWSNPVKYKRGTFQLAQETAPRTSILPNRGNGASSSSVANAGRAIGGSGGGGGGGGSSASSIAEDFGMTDDYHSPHSYRFAKIVQQIEKAIISVSPDTAFPPPQLLLRLRDEEASSGTDPKRKSYTWEDIEFVANKIGFGNRMSRISLAPGQASSTATATAVTKKRMSSMLTHGSGGGGSNSSSHGQQPSNSNNNSNSVTTNNNNNKVARLPIDSRAGFDHLVTNNNSLQGIFNHQSISFSYSYFWSATAAAPCKAPHLITIEFYRKQGEFEDMSLWEMIDHLCRRAYTACSEPSCGHKKLEHMSSYTHGEARVNITVEEPRSEAGIDFESAEFAPFLKKTGSSSSSSPSLGLKSTVKSTMKSTMKSISSKATTAADAAALASTTATTATATTTATTAPPTPGTAEMAVWTRCKTCKARTTAHALSLASKLYSFGKYLEILLYCSTFEPGPRPLCEHSGYKDEITRCFLYNGLVVNFDLERIDLFEMRIPRLQVRAVYPAMPRYHEIEPEEEEDDYRRMSSFAKKKSSFSSPAFASSSSASSSSMLNGVAGRSSSSVSVSVAKPSRASMISLMPSTCDVLAVSEQWLLLDKARLEVTHFYDSCKKIIVLLEQHLGEERSMAKVPTVAVSTVRPEKRAALEELDRLGERWKADEFELYEMLSVTPVTKLNDVRIRLTENIKRTIKTTESWQKEHAELSLGQNDEQWVVPEYARSKVMHTFPGSSVIVREDEPSSIIANALCCKEYLTMLSRISNHENDAGAFEQAPEPPKKDIVLLRPAANTHLVSTTTAPPTKTTTTKMTSTRPALRNSHSDGSTLNTRKSGSSDSGASTMMASQVSSTNDSTTTPGEDDDEEEEEEGEDDTFLVVDGYQTNVKYVHVGRLDLSSLLLSPNGTMSSTRNTIGLTFGGGAGRHTNKHHGTMASSFLGGVVDKKSTVADSRAGTLASPTPRPASMVAMTPRNGQSVFSPNDEVPAAKKGGYLTVKGGGGGGGTGADSGLVMPASSSTSDLPSETSSSSTITTTTTATSPSTAQRPSGAPRSRSSFGYHAFASGLSGSIKGLSSLSDKFGRGFTLSSSQMDRLGVGGKDEDEKSMNETLAEQEQQQLDEGQFSEGEMRIQQQQQQELRKQSPHIKVRHAHGQTSFSCTVYFAAEFDTLRRRCGIHEHYVQSLARCAAWNASGGKSKSSFYKTKDDRFVVKQMISSWNMAEKDELLKFAPKYFEYMGKTQESPTVLAKIFGFYSFKIKNGNADKSEKVYKIDVLIMENLFYKQKITRTFDLKGIHARHAASKANTKVATTGEGAGGGEGGANGGGGGRGGGHGATTLWDGDFIEGQFKALLLLYSHSKKIIRESLNNDTEFLANANIMDYSLLVGVDDERKELVVGIVDFIGAYTWYKRIESKGKTTLRGAKDSVTVLPPHQYRTRFRQAMEQYFLAVPDKWSKNTTTTAEDLPTPTTENGTSGGGGGGVGSRGVDVPETIKGHHHQQNSHTHRRRPKDAVAMPSPIPEGSREDSARMKEVAGATTIVVSPPSKTAGSAATADAPGPIPVSQATALSMASGAKGVAKKVLQQHATEEQQEHFQQQLKIQKLPRVFYPLEV</sequence>
<feature type="compositionally biased region" description="Low complexity" evidence="4">
    <location>
        <begin position="1088"/>
        <end position="1105"/>
    </location>
</feature>
<feature type="compositionally biased region" description="Gly residues" evidence="4">
    <location>
        <begin position="1761"/>
        <end position="1771"/>
    </location>
</feature>
<feature type="compositionally biased region" description="Acidic residues" evidence="4">
    <location>
        <begin position="1150"/>
        <end position="1164"/>
    </location>
</feature>
<dbReference type="EMBL" id="JAAAJB010000173">
    <property type="protein sequence ID" value="KAG0262921.1"/>
    <property type="molecule type" value="Genomic_DNA"/>
</dbReference>
<dbReference type="Gene3D" id="3.30.800.10">
    <property type="entry name" value="Phosphatidylinositol Phosphate Kinase II Beta"/>
    <property type="match status" value="1"/>
</dbReference>
<organism evidence="6 7">
    <name type="scientific">Actinomortierella ambigua</name>
    <dbReference type="NCBI Taxonomy" id="1343610"/>
    <lineage>
        <taxon>Eukaryota</taxon>
        <taxon>Fungi</taxon>
        <taxon>Fungi incertae sedis</taxon>
        <taxon>Mucoromycota</taxon>
        <taxon>Mortierellomycotina</taxon>
        <taxon>Mortierellomycetes</taxon>
        <taxon>Mortierellales</taxon>
        <taxon>Mortierellaceae</taxon>
        <taxon>Actinomortierella</taxon>
    </lineage>
</organism>